<dbReference type="Proteomes" id="UP000019478">
    <property type="component" value="Unassembled WGS sequence"/>
</dbReference>
<evidence type="ECO:0000313" key="3">
    <source>
        <dbReference type="Proteomes" id="UP000019478"/>
    </source>
</evidence>
<feature type="region of interest" description="Disordered" evidence="1">
    <location>
        <begin position="281"/>
        <end position="325"/>
    </location>
</feature>
<organism evidence="2 3">
    <name type="scientific">Capronia epimyces CBS 606.96</name>
    <dbReference type="NCBI Taxonomy" id="1182542"/>
    <lineage>
        <taxon>Eukaryota</taxon>
        <taxon>Fungi</taxon>
        <taxon>Dikarya</taxon>
        <taxon>Ascomycota</taxon>
        <taxon>Pezizomycotina</taxon>
        <taxon>Eurotiomycetes</taxon>
        <taxon>Chaetothyriomycetidae</taxon>
        <taxon>Chaetothyriales</taxon>
        <taxon>Herpotrichiellaceae</taxon>
        <taxon>Capronia</taxon>
    </lineage>
</organism>
<gene>
    <name evidence="2" type="ORF">A1O3_01375</name>
</gene>
<feature type="compositionally biased region" description="Acidic residues" evidence="1">
    <location>
        <begin position="307"/>
        <end position="325"/>
    </location>
</feature>
<reference evidence="2 3" key="1">
    <citation type="submission" date="2013-03" db="EMBL/GenBank/DDBJ databases">
        <title>The Genome Sequence of Capronia epimyces CBS 606.96.</title>
        <authorList>
            <consortium name="The Broad Institute Genomics Platform"/>
            <person name="Cuomo C."/>
            <person name="de Hoog S."/>
            <person name="Gorbushina A."/>
            <person name="Walker B."/>
            <person name="Young S.K."/>
            <person name="Zeng Q."/>
            <person name="Gargeya S."/>
            <person name="Fitzgerald M."/>
            <person name="Haas B."/>
            <person name="Abouelleil A."/>
            <person name="Allen A.W."/>
            <person name="Alvarado L."/>
            <person name="Arachchi H.M."/>
            <person name="Berlin A.M."/>
            <person name="Chapman S.B."/>
            <person name="Gainer-Dewar J."/>
            <person name="Goldberg J."/>
            <person name="Griggs A."/>
            <person name="Gujja S."/>
            <person name="Hansen M."/>
            <person name="Howarth C."/>
            <person name="Imamovic A."/>
            <person name="Ireland A."/>
            <person name="Larimer J."/>
            <person name="McCowan C."/>
            <person name="Murphy C."/>
            <person name="Pearson M."/>
            <person name="Poon T.W."/>
            <person name="Priest M."/>
            <person name="Roberts A."/>
            <person name="Saif S."/>
            <person name="Shea T."/>
            <person name="Sisk P."/>
            <person name="Sykes S."/>
            <person name="Wortman J."/>
            <person name="Nusbaum C."/>
            <person name="Birren B."/>
        </authorList>
    </citation>
    <scope>NUCLEOTIDE SEQUENCE [LARGE SCALE GENOMIC DNA]</scope>
    <source>
        <strain evidence="2 3">CBS 606.96</strain>
    </source>
</reference>
<evidence type="ECO:0000313" key="2">
    <source>
        <dbReference type="EMBL" id="EXJ92821.1"/>
    </source>
</evidence>
<comment type="caution">
    <text evidence="2">The sequence shown here is derived from an EMBL/GenBank/DDBJ whole genome shotgun (WGS) entry which is preliminary data.</text>
</comment>
<feature type="region of interest" description="Disordered" evidence="1">
    <location>
        <begin position="91"/>
        <end position="128"/>
    </location>
</feature>
<name>W9YU78_9EURO</name>
<proteinExistence type="predicted"/>
<evidence type="ECO:0000256" key="1">
    <source>
        <dbReference type="SAM" id="MobiDB-lite"/>
    </source>
</evidence>
<dbReference type="HOGENOM" id="CLU_855298_0_0_1"/>
<sequence length="325" mass="37617">MCRCEFHHRRFYFLVHDFAKPEPNFVPAAWFRVVLLSPEYVEGRRRQQQLAADQENEERLTVMDRTEVAKLPLFGRNKCFFQSIDGMVVGKRDHKQERESRKEPTHDLPHEQEHVQDQEREKVQEEGPQDHVFNTWVLLDCGNNEFHMTPIPKPLSWNSDDKSIDNDHAKAEIFTPTGLSATDLVNEATSKGGLAVALQAFVSDGTAKDQHPPLEELKAEGRTYYRRQIRICHENLRAAVDESVTNAYRQRIIWYATLLEYLFMSIQTNEEEFAMINYFDDDSQQEEEDEDGEGSKITAHGDGVAPWEDEDPLEDDSSLDEESDA</sequence>
<feature type="compositionally biased region" description="Acidic residues" evidence="1">
    <location>
        <begin position="281"/>
        <end position="292"/>
    </location>
</feature>
<dbReference type="GeneID" id="19165511"/>
<protein>
    <submittedName>
        <fullName evidence="2">Uncharacterized protein</fullName>
    </submittedName>
</protein>
<accession>W9YU78</accession>
<dbReference type="AlphaFoldDB" id="W9YU78"/>
<dbReference type="OrthoDB" id="4119879at2759"/>
<keyword evidence="3" id="KW-1185">Reference proteome</keyword>
<dbReference type="EMBL" id="AMGY01000001">
    <property type="protein sequence ID" value="EXJ92821.1"/>
    <property type="molecule type" value="Genomic_DNA"/>
</dbReference>
<dbReference type="RefSeq" id="XP_007729711.1">
    <property type="nucleotide sequence ID" value="XM_007731521.1"/>
</dbReference>